<dbReference type="AlphaFoldDB" id="A0A931DCD4"/>
<dbReference type="RefSeq" id="WP_196835613.1">
    <property type="nucleotide sequence ID" value="NZ_JADOTZ010000001.1"/>
</dbReference>
<sequence length="350" mass="36853">MNISRRASRRVGLLAAAAATALTLSACSGAATGEDAPADEEASGAFPVTVESIYGETEIPEQPETVVTVSWVNADTALALDVVPAGMPEVTWGGNENGSTDWIDAKLEELGAPIGSEGAPELYSEADGVNFEAIAELQPDVILAGYSGLTQEDYDKLSKIAPVVGPQKENYLASWQSVAEATGKALGKSEEAAALIEDVESQVQAVSDEHPALSEATFIAGNLDTAQNIVSLYTGEDTRPRFFKSLGMTEAPIVAENAPEGQFYYDWSAERGDELESDVFYTWIPAGTTAEDVAANELFAQIPAVGNGGLIYTNDDHQTLSISAASALSLPWALENVVPEMAETVESVVE</sequence>
<evidence type="ECO:0000313" key="8">
    <source>
        <dbReference type="Proteomes" id="UP000625033"/>
    </source>
</evidence>
<accession>A0A931DCD4</accession>
<evidence type="ECO:0000256" key="5">
    <source>
        <dbReference type="SAM" id="SignalP"/>
    </source>
</evidence>
<evidence type="ECO:0000256" key="4">
    <source>
        <dbReference type="ARBA" id="ARBA00022729"/>
    </source>
</evidence>
<protein>
    <submittedName>
        <fullName evidence="7">Iron complex transport system substrate-binding protein</fullName>
    </submittedName>
</protein>
<dbReference type="PROSITE" id="PS51318">
    <property type="entry name" value="TAT"/>
    <property type="match status" value="1"/>
</dbReference>
<evidence type="ECO:0000256" key="1">
    <source>
        <dbReference type="ARBA" id="ARBA00004196"/>
    </source>
</evidence>
<dbReference type="InterPro" id="IPR051313">
    <property type="entry name" value="Bact_iron-sidero_bind"/>
</dbReference>
<evidence type="ECO:0000259" key="6">
    <source>
        <dbReference type="PROSITE" id="PS50983"/>
    </source>
</evidence>
<evidence type="ECO:0000256" key="2">
    <source>
        <dbReference type="ARBA" id="ARBA00008814"/>
    </source>
</evidence>
<dbReference type="PANTHER" id="PTHR30532">
    <property type="entry name" value="IRON III DICITRATE-BINDING PERIPLASMIC PROTEIN"/>
    <property type="match status" value="1"/>
</dbReference>
<reference evidence="7" key="1">
    <citation type="submission" date="2020-11" db="EMBL/GenBank/DDBJ databases">
        <title>Sequencing the genomes of 1000 actinobacteria strains.</title>
        <authorList>
            <person name="Klenk H.-P."/>
        </authorList>
    </citation>
    <scope>NUCLEOTIDE SEQUENCE</scope>
    <source>
        <strain evidence="7">DSM 26152</strain>
    </source>
</reference>
<dbReference type="InterPro" id="IPR006311">
    <property type="entry name" value="TAT_signal"/>
</dbReference>
<keyword evidence="3" id="KW-0813">Transport</keyword>
<dbReference type="EMBL" id="JADOTZ010000001">
    <property type="protein sequence ID" value="MBG6084278.1"/>
    <property type="molecule type" value="Genomic_DNA"/>
</dbReference>
<keyword evidence="8" id="KW-1185">Reference proteome</keyword>
<dbReference type="SUPFAM" id="SSF53807">
    <property type="entry name" value="Helical backbone' metal receptor"/>
    <property type="match status" value="1"/>
</dbReference>
<dbReference type="PROSITE" id="PS51257">
    <property type="entry name" value="PROKAR_LIPOPROTEIN"/>
    <property type="match status" value="1"/>
</dbReference>
<proteinExistence type="inferred from homology"/>
<comment type="subcellular location">
    <subcellularLocation>
        <location evidence="1">Cell envelope</location>
    </subcellularLocation>
</comment>
<comment type="similarity">
    <text evidence="2">Belongs to the bacterial solute-binding protein 8 family.</text>
</comment>
<keyword evidence="4 5" id="KW-0732">Signal</keyword>
<comment type="caution">
    <text evidence="7">The sequence shown here is derived from an EMBL/GenBank/DDBJ whole genome shotgun (WGS) entry which is preliminary data.</text>
</comment>
<dbReference type="GO" id="GO:1901678">
    <property type="term" value="P:iron coordination entity transport"/>
    <property type="evidence" value="ECO:0007669"/>
    <property type="project" value="UniProtKB-ARBA"/>
</dbReference>
<dbReference type="InterPro" id="IPR002491">
    <property type="entry name" value="ABC_transptr_periplasmic_BD"/>
</dbReference>
<feature type="domain" description="Fe/B12 periplasmic-binding" evidence="6">
    <location>
        <begin position="65"/>
        <end position="345"/>
    </location>
</feature>
<feature type="chain" id="PRO_5037864624" evidence="5">
    <location>
        <begin position="31"/>
        <end position="350"/>
    </location>
</feature>
<dbReference type="PROSITE" id="PS50983">
    <property type="entry name" value="FE_B12_PBP"/>
    <property type="match status" value="1"/>
</dbReference>
<dbReference type="Gene3D" id="3.40.50.1980">
    <property type="entry name" value="Nitrogenase molybdenum iron protein domain"/>
    <property type="match status" value="2"/>
</dbReference>
<feature type="signal peptide" evidence="5">
    <location>
        <begin position="1"/>
        <end position="30"/>
    </location>
</feature>
<evidence type="ECO:0000256" key="3">
    <source>
        <dbReference type="ARBA" id="ARBA00022448"/>
    </source>
</evidence>
<name>A0A931DCD4_9MICC</name>
<dbReference type="PANTHER" id="PTHR30532:SF24">
    <property type="entry name" value="FERRIC ENTEROBACTIN-BINDING PERIPLASMIC PROTEIN FEPB"/>
    <property type="match status" value="1"/>
</dbReference>
<organism evidence="7 8">
    <name type="scientific">Zhihengliuella flava</name>
    <dbReference type="NCBI Taxonomy" id="1285193"/>
    <lineage>
        <taxon>Bacteria</taxon>
        <taxon>Bacillati</taxon>
        <taxon>Actinomycetota</taxon>
        <taxon>Actinomycetes</taxon>
        <taxon>Micrococcales</taxon>
        <taxon>Micrococcaceae</taxon>
        <taxon>Zhihengliuella</taxon>
    </lineage>
</organism>
<dbReference type="GO" id="GO:0030288">
    <property type="term" value="C:outer membrane-bounded periplasmic space"/>
    <property type="evidence" value="ECO:0007669"/>
    <property type="project" value="TreeGrafter"/>
</dbReference>
<dbReference type="Pfam" id="PF01497">
    <property type="entry name" value="Peripla_BP_2"/>
    <property type="match status" value="1"/>
</dbReference>
<dbReference type="Proteomes" id="UP000625033">
    <property type="component" value="Unassembled WGS sequence"/>
</dbReference>
<gene>
    <name evidence="7" type="ORF">IW252_001045</name>
</gene>
<evidence type="ECO:0000313" key="7">
    <source>
        <dbReference type="EMBL" id="MBG6084278.1"/>
    </source>
</evidence>